<feature type="compositionally biased region" description="Polar residues" evidence="7">
    <location>
        <begin position="295"/>
        <end position="311"/>
    </location>
</feature>
<gene>
    <name evidence="9" type="ORF">Rt10032_c14g5206</name>
</gene>
<dbReference type="EMBL" id="BJWK01000014">
    <property type="protein sequence ID" value="GEM11189.1"/>
    <property type="molecule type" value="Genomic_DNA"/>
</dbReference>
<evidence type="ECO:0000256" key="7">
    <source>
        <dbReference type="SAM" id="MobiDB-lite"/>
    </source>
</evidence>
<dbReference type="InterPro" id="IPR000818">
    <property type="entry name" value="TEA/ATTS_dom"/>
</dbReference>
<proteinExistence type="inferred from homology"/>
<name>A0A511KLE4_RHOTO</name>
<feature type="compositionally biased region" description="Low complexity" evidence="7">
    <location>
        <begin position="48"/>
        <end position="57"/>
    </location>
</feature>
<dbReference type="PANTHER" id="PTHR11834">
    <property type="entry name" value="TRANSCRIPTIONAL ENHANCER FACTOR TEF RELATED"/>
    <property type="match status" value="1"/>
</dbReference>
<accession>A0A511KLE4</accession>
<evidence type="ECO:0000259" key="8">
    <source>
        <dbReference type="PROSITE" id="PS51088"/>
    </source>
</evidence>
<dbReference type="Proteomes" id="UP000321518">
    <property type="component" value="Unassembled WGS sequence"/>
</dbReference>
<dbReference type="InterPro" id="IPR038096">
    <property type="entry name" value="TEA/ATTS_sf"/>
</dbReference>
<evidence type="ECO:0000313" key="10">
    <source>
        <dbReference type="Proteomes" id="UP000321518"/>
    </source>
</evidence>
<dbReference type="GO" id="GO:0005634">
    <property type="term" value="C:nucleus"/>
    <property type="evidence" value="ECO:0007669"/>
    <property type="project" value="UniProtKB-SubCell"/>
</dbReference>
<feature type="compositionally biased region" description="Low complexity" evidence="7">
    <location>
        <begin position="24"/>
        <end position="36"/>
    </location>
</feature>
<dbReference type="PANTHER" id="PTHR11834:SF0">
    <property type="entry name" value="PROTEIN SCALLOPED"/>
    <property type="match status" value="1"/>
</dbReference>
<feature type="region of interest" description="Disordered" evidence="7">
    <location>
        <begin position="215"/>
        <end position="388"/>
    </location>
</feature>
<feature type="region of interest" description="Disordered" evidence="7">
    <location>
        <begin position="1"/>
        <end position="90"/>
    </location>
</feature>
<dbReference type="InterPro" id="IPR050937">
    <property type="entry name" value="TEC1_TEAD_TF"/>
</dbReference>
<keyword evidence="4" id="KW-0804">Transcription</keyword>
<evidence type="ECO:0000313" key="9">
    <source>
        <dbReference type="EMBL" id="GEM11189.1"/>
    </source>
</evidence>
<feature type="compositionally biased region" description="Low complexity" evidence="7">
    <location>
        <begin position="341"/>
        <end position="353"/>
    </location>
</feature>
<protein>
    <submittedName>
        <fullName evidence="9">TEA domain family protein</fullName>
    </submittedName>
</protein>
<keyword evidence="3" id="KW-0805">Transcription regulation</keyword>
<sequence>MSRSSTRVAYKTSEIQLPSHTLEAPASSTSVASTSPLKTRASLRTRESSIASSSTAAVTPKKRARASIAPGAGEDNSPRSAKRGKKAEGGGDLWDAELDKVLYAGMALLPNMGRRTIWLEDDDESYGRNGLLGEYIRRRTGKIRNRTQVASHIAVLRKHNPNDRKLADLIIGHDVAPEDLNTTHWAELLGEDRFPETRKLAKEINDAVKEHRELVVQQQKARRKSHSGSPAPRKLRANDEDETDGLTSDVEALETPRRRGPGRPRKSVVASSSAASSSTPARARTPRKSLAAAVTPSSSAHAATTPGTASRRSTRRSLGADASAVETTTDDETPRRKLARASAAVAAPGSSSKAKGKAKVPTRKDSSPPPPVPAIPDSIATESSSATMDVDTVAQDNTHVEVVPATAGESVESGLAGESGTGGWFSGVKKGLMRLVGY</sequence>
<comment type="caution">
    <text evidence="9">The sequence shown here is derived from an EMBL/GenBank/DDBJ whole genome shotgun (WGS) entry which is preliminary data.</text>
</comment>
<dbReference type="PROSITE" id="PS51088">
    <property type="entry name" value="TEA_2"/>
    <property type="match status" value="1"/>
</dbReference>
<evidence type="ECO:0000256" key="6">
    <source>
        <dbReference type="PROSITE-ProRule" id="PRU00505"/>
    </source>
</evidence>
<keyword evidence="5" id="KW-0539">Nucleus</keyword>
<dbReference type="OrthoDB" id="10006572at2759"/>
<comment type="subcellular location">
    <subcellularLocation>
        <location evidence="1">Nucleus</location>
    </subcellularLocation>
</comment>
<organism evidence="9 10">
    <name type="scientific">Rhodotorula toruloides</name>
    <name type="common">Yeast</name>
    <name type="synonym">Rhodosporidium toruloides</name>
    <dbReference type="NCBI Taxonomy" id="5286"/>
    <lineage>
        <taxon>Eukaryota</taxon>
        <taxon>Fungi</taxon>
        <taxon>Dikarya</taxon>
        <taxon>Basidiomycota</taxon>
        <taxon>Pucciniomycotina</taxon>
        <taxon>Microbotryomycetes</taxon>
        <taxon>Sporidiobolales</taxon>
        <taxon>Sporidiobolaceae</taxon>
        <taxon>Rhodotorula</taxon>
    </lineage>
</organism>
<evidence type="ECO:0000256" key="2">
    <source>
        <dbReference type="ARBA" id="ARBA00008421"/>
    </source>
</evidence>
<feature type="compositionally biased region" description="Low complexity" evidence="7">
    <location>
        <begin position="267"/>
        <end position="283"/>
    </location>
</feature>
<dbReference type="PRINTS" id="PR00065">
    <property type="entry name" value="TEADOMAIN"/>
</dbReference>
<comment type="similarity">
    <text evidence="2">Belongs to the TEC1 family.</text>
</comment>
<dbReference type="Gene3D" id="6.10.20.40">
    <property type="entry name" value="TEA/ATTS domain"/>
    <property type="match status" value="1"/>
</dbReference>
<feature type="domain" description="TEA" evidence="8">
    <location>
        <begin position="87"/>
        <end position="163"/>
    </location>
</feature>
<evidence type="ECO:0000256" key="4">
    <source>
        <dbReference type="ARBA" id="ARBA00023163"/>
    </source>
</evidence>
<reference evidence="9 10" key="1">
    <citation type="submission" date="2019-07" db="EMBL/GenBank/DDBJ databases">
        <title>Rhodotorula toruloides NBRC10032 genome sequencing.</title>
        <authorList>
            <person name="Shida Y."/>
            <person name="Takaku H."/>
            <person name="Ogasawara W."/>
            <person name="Mori K."/>
        </authorList>
    </citation>
    <scope>NUCLEOTIDE SEQUENCE [LARGE SCALE GENOMIC DNA]</scope>
    <source>
        <strain evidence="9 10">NBRC10032</strain>
    </source>
</reference>
<evidence type="ECO:0000256" key="3">
    <source>
        <dbReference type="ARBA" id="ARBA00023015"/>
    </source>
</evidence>
<dbReference type="Pfam" id="PF01285">
    <property type="entry name" value="TEA"/>
    <property type="match status" value="1"/>
</dbReference>
<evidence type="ECO:0000256" key="1">
    <source>
        <dbReference type="ARBA" id="ARBA00004123"/>
    </source>
</evidence>
<dbReference type="SMART" id="SM00426">
    <property type="entry name" value="TEA"/>
    <property type="match status" value="1"/>
</dbReference>
<dbReference type="GO" id="GO:0005667">
    <property type="term" value="C:transcription regulator complex"/>
    <property type="evidence" value="ECO:0007669"/>
    <property type="project" value="TreeGrafter"/>
</dbReference>
<feature type="compositionally biased region" description="Polar residues" evidence="7">
    <location>
        <begin position="1"/>
        <end position="19"/>
    </location>
</feature>
<dbReference type="GO" id="GO:0000978">
    <property type="term" value="F:RNA polymerase II cis-regulatory region sequence-specific DNA binding"/>
    <property type="evidence" value="ECO:0007669"/>
    <property type="project" value="TreeGrafter"/>
</dbReference>
<evidence type="ECO:0000256" key="5">
    <source>
        <dbReference type="ARBA" id="ARBA00023242"/>
    </source>
</evidence>
<feature type="DNA-binding region" description="TEA" evidence="6">
    <location>
        <begin position="87"/>
        <end position="163"/>
    </location>
</feature>
<dbReference type="GO" id="GO:0000981">
    <property type="term" value="F:DNA-binding transcription factor activity, RNA polymerase II-specific"/>
    <property type="evidence" value="ECO:0007669"/>
    <property type="project" value="TreeGrafter"/>
</dbReference>
<dbReference type="AlphaFoldDB" id="A0A511KLE4"/>